<dbReference type="PANTHER" id="PTHR44196">
    <property type="entry name" value="DEHYDROGENASE/REDUCTASE SDR FAMILY MEMBER 7B"/>
    <property type="match status" value="1"/>
</dbReference>
<protein>
    <submittedName>
        <fullName evidence="5">Ketoacyl reductase</fullName>
    </submittedName>
</protein>
<sequence>MARKSRFFSLALGVGLVWAARQLVRYSRRFDVRNKVVLITGGSRGLGLVLARQLATQQAKLILVARDADELQQAEESIAELGAEVISIACDMTNPAEVEDMIEESLNYYGRIDVLINNAGIIQIGPVDNMTLQEYDEAMETHFFGPLHAIRAVLPHMKARQEGRIVNISSIAGKVAVPHLLPYSASKFALSGLSKGLRTELLHQGIHVTTVYPGLMRTGSPRHAIVKGEHQKEYAWFKIADSLPLLTVSAEHAAQQIIEALKQGRAELTVSVPAKLLAALDHLFPELAADIFGITNRFLPQPVPEAANPRKHGYEVESKITHNGITQPSDEAAVENNEF</sequence>
<keyword evidence="2" id="KW-0560">Oxidoreductase</keyword>
<gene>
    <name evidence="5" type="ORF">C5O19_14715</name>
</gene>
<name>A0A2S7IT08_9BACT</name>
<dbReference type="InterPro" id="IPR036291">
    <property type="entry name" value="NAD(P)-bd_dom_sf"/>
</dbReference>
<dbReference type="Gene3D" id="3.40.50.720">
    <property type="entry name" value="NAD(P)-binding Rossmann-like Domain"/>
    <property type="match status" value="1"/>
</dbReference>
<dbReference type="SUPFAM" id="SSF51735">
    <property type="entry name" value="NAD(P)-binding Rossmann-fold domains"/>
    <property type="match status" value="1"/>
</dbReference>
<comment type="similarity">
    <text evidence="1 3">Belongs to the short-chain dehydrogenases/reductases (SDR) family.</text>
</comment>
<reference evidence="6" key="1">
    <citation type="submission" date="2018-02" db="EMBL/GenBank/DDBJ databases">
        <title>Genome sequencing of Solimonas sp. HR-BB.</title>
        <authorList>
            <person name="Lee Y."/>
            <person name="Jeon C.O."/>
        </authorList>
    </citation>
    <scope>NUCLEOTIDE SEQUENCE [LARGE SCALE GENOMIC DNA]</scope>
    <source>
        <strain evidence="6">HR-U</strain>
    </source>
</reference>
<dbReference type="InterPro" id="IPR002347">
    <property type="entry name" value="SDR_fam"/>
</dbReference>
<dbReference type="OrthoDB" id="822355at2"/>
<evidence type="ECO:0000256" key="1">
    <source>
        <dbReference type="ARBA" id="ARBA00006484"/>
    </source>
</evidence>
<evidence type="ECO:0000313" key="5">
    <source>
        <dbReference type="EMBL" id="PQA60812.1"/>
    </source>
</evidence>
<dbReference type="PANTHER" id="PTHR44196:SF1">
    <property type="entry name" value="DEHYDROGENASE_REDUCTASE SDR FAMILY MEMBER 7B"/>
    <property type="match status" value="1"/>
</dbReference>
<dbReference type="GO" id="GO:0016491">
    <property type="term" value="F:oxidoreductase activity"/>
    <property type="evidence" value="ECO:0007669"/>
    <property type="project" value="UniProtKB-KW"/>
</dbReference>
<dbReference type="Pfam" id="PF00106">
    <property type="entry name" value="adh_short"/>
    <property type="match status" value="1"/>
</dbReference>
<dbReference type="PROSITE" id="PS00061">
    <property type="entry name" value="ADH_SHORT"/>
    <property type="match status" value="1"/>
</dbReference>
<dbReference type="InterPro" id="IPR020904">
    <property type="entry name" value="Sc_DH/Rdtase_CS"/>
</dbReference>
<dbReference type="Proteomes" id="UP000239590">
    <property type="component" value="Unassembled WGS sequence"/>
</dbReference>
<accession>A0A2S7IT08</accession>
<dbReference type="AlphaFoldDB" id="A0A2S7IT08"/>
<comment type="caution">
    <text evidence="5">The sequence shown here is derived from an EMBL/GenBank/DDBJ whole genome shotgun (WGS) entry which is preliminary data.</text>
</comment>
<organism evidence="5 6">
    <name type="scientific">Siphonobacter curvatus</name>
    <dbReference type="NCBI Taxonomy" id="2094562"/>
    <lineage>
        <taxon>Bacteria</taxon>
        <taxon>Pseudomonadati</taxon>
        <taxon>Bacteroidota</taxon>
        <taxon>Cytophagia</taxon>
        <taxon>Cytophagales</taxon>
        <taxon>Cytophagaceae</taxon>
        <taxon>Siphonobacter</taxon>
    </lineage>
</organism>
<dbReference type="InterPro" id="IPR057326">
    <property type="entry name" value="KR_dom"/>
</dbReference>
<dbReference type="EMBL" id="PTRA01000001">
    <property type="protein sequence ID" value="PQA60812.1"/>
    <property type="molecule type" value="Genomic_DNA"/>
</dbReference>
<dbReference type="FunFam" id="3.40.50.720:FF:000084">
    <property type="entry name" value="Short-chain dehydrogenase reductase"/>
    <property type="match status" value="1"/>
</dbReference>
<dbReference type="GO" id="GO:0016020">
    <property type="term" value="C:membrane"/>
    <property type="evidence" value="ECO:0007669"/>
    <property type="project" value="TreeGrafter"/>
</dbReference>
<proteinExistence type="inferred from homology"/>
<keyword evidence="6" id="KW-1185">Reference proteome</keyword>
<dbReference type="PRINTS" id="PR00080">
    <property type="entry name" value="SDRFAMILY"/>
</dbReference>
<dbReference type="SMART" id="SM00822">
    <property type="entry name" value="PKS_KR"/>
    <property type="match status" value="1"/>
</dbReference>
<dbReference type="RefSeq" id="WP_104713492.1">
    <property type="nucleotide sequence ID" value="NZ_PTRA01000001.1"/>
</dbReference>
<dbReference type="PRINTS" id="PR00081">
    <property type="entry name" value="GDHRDH"/>
</dbReference>
<feature type="domain" description="Ketoreductase" evidence="4">
    <location>
        <begin position="35"/>
        <end position="219"/>
    </location>
</feature>
<evidence type="ECO:0000313" key="6">
    <source>
        <dbReference type="Proteomes" id="UP000239590"/>
    </source>
</evidence>
<evidence type="ECO:0000256" key="3">
    <source>
        <dbReference type="RuleBase" id="RU000363"/>
    </source>
</evidence>
<evidence type="ECO:0000256" key="2">
    <source>
        <dbReference type="ARBA" id="ARBA00023002"/>
    </source>
</evidence>
<evidence type="ECO:0000259" key="4">
    <source>
        <dbReference type="SMART" id="SM00822"/>
    </source>
</evidence>